<dbReference type="SUPFAM" id="SSF56176">
    <property type="entry name" value="FAD-binding/transporter-associated domain-like"/>
    <property type="match status" value="1"/>
</dbReference>
<feature type="signal peptide" evidence="2">
    <location>
        <begin position="1"/>
        <end position="19"/>
    </location>
</feature>
<dbReference type="PROSITE" id="PS51387">
    <property type="entry name" value="FAD_PCMH"/>
    <property type="match status" value="1"/>
</dbReference>
<evidence type="ECO:0000313" key="5">
    <source>
        <dbReference type="Proteomes" id="UP000749559"/>
    </source>
</evidence>
<dbReference type="InterPro" id="IPR016166">
    <property type="entry name" value="FAD-bd_PCMH"/>
</dbReference>
<dbReference type="InterPro" id="IPR010031">
    <property type="entry name" value="FAD_lactone_oxidase-like"/>
</dbReference>
<organism evidence="4 5">
    <name type="scientific">Owenia fusiformis</name>
    <name type="common">Polychaete worm</name>
    <dbReference type="NCBI Taxonomy" id="6347"/>
    <lineage>
        <taxon>Eukaryota</taxon>
        <taxon>Metazoa</taxon>
        <taxon>Spiralia</taxon>
        <taxon>Lophotrochozoa</taxon>
        <taxon>Annelida</taxon>
        <taxon>Polychaeta</taxon>
        <taxon>Sedentaria</taxon>
        <taxon>Canalipalpata</taxon>
        <taxon>Sabellida</taxon>
        <taxon>Oweniida</taxon>
        <taxon>Oweniidae</taxon>
        <taxon>Owenia</taxon>
    </lineage>
</organism>
<accession>A0A8S4NML3</accession>
<comment type="caution">
    <text evidence="4">The sequence shown here is derived from an EMBL/GenBank/DDBJ whole genome shotgun (WGS) entry which is preliminary data.</text>
</comment>
<dbReference type="Pfam" id="PF04030">
    <property type="entry name" value="ALO"/>
    <property type="match status" value="1"/>
</dbReference>
<dbReference type="InterPro" id="IPR016167">
    <property type="entry name" value="FAD-bd_PCMH_sub1"/>
</dbReference>
<dbReference type="GO" id="GO:0071949">
    <property type="term" value="F:FAD binding"/>
    <property type="evidence" value="ECO:0007669"/>
    <property type="project" value="InterPro"/>
</dbReference>
<name>A0A8S4NML3_OWEFU</name>
<gene>
    <name evidence="4" type="ORF">OFUS_LOCUS9241</name>
</gene>
<evidence type="ECO:0000256" key="1">
    <source>
        <dbReference type="ARBA" id="ARBA00023002"/>
    </source>
</evidence>
<reference evidence="4" key="1">
    <citation type="submission" date="2022-03" db="EMBL/GenBank/DDBJ databases">
        <authorList>
            <person name="Martin C."/>
        </authorList>
    </citation>
    <scope>NUCLEOTIDE SEQUENCE</scope>
</reference>
<evidence type="ECO:0000313" key="4">
    <source>
        <dbReference type="EMBL" id="CAH1782834.1"/>
    </source>
</evidence>
<keyword evidence="5" id="KW-1185">Reference proteome</keyword>
<dbReference type="PANTHER" id="PTHR43762">
    <property type="entry name" value="L-GULONOLACTONE OXIDASE"/>
    <property type="match status" value="1"/>
</dbReference>
<dbReference type="InterPro" id="IPR006094">
    <property type="entry name" value="Oxid_FAD_bind_N"/>
</dbReference>
<feature type="chain" id="PRO_5035756964" description="FAD-binding PCMH-type domain-containing protein" evidence="2">
    <location>
        <begin position="20"/>
        <end position="549"/>
    </location>
</feature>
<dbReference type="InterPro" id="IPR036318">
    <property type="entry name" value="FAD-bd_PCMH-like_sf"/>
</dbReference>
<sequence length="549" mass="61964">MFLVAFLSTSIILSMGVEGLADQPSVEELRKEIGFNITLTTFWDEAERQSAEIFWAQPTTVKEIQKLVLAAKKFGLHVRPVGGRHSWSPLFADRGNIGLDLAMLKGKKFRFDKKRMLVSSLASGTMEELHAFNKKNGVTIPSAPDLGDITLQGTTGTSAHGSIMEDGPTATYVYAIDLVDGQGNVRQFNEDDHKVIITACKVHLGMCGIIYKTTVKVVPDRVFKFSISEIKVSDLILNQENRKDFVMRNYGLFTMWLVFSGASAREIQARESDPLRRPPDSWNPANDLVRVWTMNPVNNDSITPDKVSFEDSFQLKDGTVITGTADYRMASETIIFPAWTGTNVHLRSNVAWATPESKDFSASQKTIENFFDVYETAIKRLGLYTDSFGFFRWISHKDDCTLCHTKVADDDFRLILELELAPSCRPCNDHLLDEQTRDKVWSSTVGVGVMSNNSRILPHWGKYYDYIPGMIDHLRQNYGTNFDDFIKIRNEADLDPDNMFTNSHLRTLFHEAIVRNAETKTCSSVKQVNTMAKKLTKLLDDMDLETCNA</sequence>
<protein>
    <recommendedName>
        <fullName evidence="3">FAD-binding PCMH-type domain-containing protein</fullName>
    </recommendedName>
</protein>
<dbReference type="InterPro" id="IPR016169">
    <property type="entry name" value="FAD-bd_PCMH_sub2"/>
</dbReference>
<dbReference type="GO" id="GO:0016020">
    <property type="term" value="C:membrane"/>
    <property type="evidence" value="ECO:0007669"/>
    <property type="project" value="InterPro"/>
</dbReference>
<dbReference type="EMBL" id="CAIIXF020000005">
    <property type="protein sequence ID" value="CAH1782834.1"/>
    <property type="molecule type" value="Genomic_DNA"/>
</dbReference>
<dbReference type="AlphaFoldDB" id="A0A8S4NML3"/>
<evidence type="ECO:0000259" key="3">
    <source>
        <dbReference type="PROSITE" id="PS51387"/>
    </source>
</evidence>
<feature type="domain" description="FAD-binding PCMH-type" evidence="3">
    <location>
        <begin position="48"/>
        <end position="220"/>
    </location>
</feature>
<keyword evidence="2" id="KW-0732">Signal</keyword>
<dbReference type="PANTHER" id="PTHR43762:SF1">
    <property type="entry name" value="D-ARABINONO-1,4-LACTONE OXIDASE"/>
    <property type="match status" value="1"/>
</dbReference>
<dbReference type="Gene3D" id="3.30.43.10">
    <property type="entry name" value="Uridine Diphospho-n-acetylenolpyruvylglucosamine Reductase, domain 2"/>
    <property type="match status" value="1"/>
</dbReference>
<dbReference type="GO" id="GO:0003885">
    <property type="term" value="F:D-arabinono-1,4-lactone oxidase activity"/>
    <property type="evidence" value="ECO:0007669"/>
    <property type="project" value="InterPro"/>
</dbReference>
<keyword evidence="1" id="KW-0560">Oxidoreductase</keyword>
<dbReference type="InterPro" id="IPR007173">
    <property type="entry name" value="ALO_C"/>
</dbReference>
<evidence type="ECO:0000256" key="2">
    <source>
        <dbReference type="SAM" id="SignalP"/>
    </source>
</evidence>
<dbReference type="Proteomes" id="UP000749559">
    <property type="component" value="Unassembled WGS sequence"/>
</dbReference>
<dbReference type="Pfam" id="PF01565">
    <property type="entry name" value="FAD_binding_4"/>
    <property type="match status" value="1"/>
</dbReference>
<dbReference type="Gene3D" id="3.30.465.10">
    <property type="match status" value="1"/>
</dbReference>
<proteinExistence type="predicted"/>
<dbReference type="OrthoDB" id="610608at2759"/>